<dbReference type="KEGG" id="cbw:RR42_s3216"/>
<dbReference type="Proteomes" id="UP000031843">
    <property type="component" value="Chromosome secondary"/>
</dbReference>
<keyword evidence="2" id="KW-1185">Reference proteome</keyword>
<dbReference type="STRING" id="68895.RR42_s3216"/>
<dbReference type="AlphaFoldDB" id="A0A0C4YG30"/>
<sequence>MRRACCKTGSWMPGREQICLPHRLRGVGPRGWSSALDLSGKSG</sequence>
<protein>
    <submittedName>
        <fullName evidence="1">Uncharacterized protein</fullName>
    </submittedName>
</protein>
<dbReference type="EMBL" id="CP010537">
    <property type="protein sequence ID" value="AJG24797.1"/>
    <property type="molecule type" value="Genomic_DNA"/>
</dbReference>
<accession>A0A0C4YG30</accession>
<organism evidence="1 2">
    <name type="scientific">Cupriavidus basilensis</name>
    <dbReference type="NCBI Taxonomy" id="68895"/>
    <lineage>
        <taxon>Bacteria</taxon>
        <taxon>Pseudomonadati</taxon>
        <taxon>Pseudomonadota</taxon>
        <taxon>Betaproteobacteria</taxon>
        <taxon>Burkholderiales</taxon>
        <taxon>Burkholderiaceae</taxon>
        <taxon>Cupriavidus</taxon>
    </lineage>
</organism>
<proteinExistence type="predicted"/>
<reference evidence="1 2" key="1">
    <citation type="journal article" date="2015" name="Genome Announc.">
        <title>Complete Genome Sequence of Cupriavidus basilensis 4G11, Isolated from the Oak Ridge Field Research Center Site.</title>
        <authorList>
            <person name="Ray J."/>
            <person name="Waters R.J."/>
            <person name="Skerker J.M."/>
            <person name="Kuehl J.V."/>
            <person name="Price M.N."/>
            <person name="Huang J."/>
            <person name="Chakraborty R."/>
            <person name="Arkin A.P."/>
            <person name="Deutschbauer A."/>
        </authorList>
    </citation>
    <scope>NUCLEOTIDE SEQUENCE [LARGE SCALE GENOMIC DNA]</scope>
    <source>
        <strain evidence="1">4G11</strain>
    </source>
</reference>
<evidence type="ECO:0000313" key="2">
    <source>
        <dbReference type="Proteomes" id="UP000031843"/>
    </source>
</evidence>
<evidence type="ECO:0000313" key="1">
    <source>
        <dbReference type="EMBL" id="AJG24797.1"/>
    </source>
</evidence>
<name>A0A0C4YG30_9BURK</name>
<gene>
    <name evidence="1" type="ORF">RR42_s3216</name>
</gene>